<dbReference type="AlphaFoldDB" id="A0A7X0H6P6"/>
<keyword evidence="1" id="KW-0812">Transmembrane</keyword>
<sequence>MNFDDLQIAWNTQADRPVFAVDESSLRQKVKSRGRQSAKEMNIVDTGWSVTLLFLAAANVAEPIFEGHDFHQIPGSVLYLLGAGYFLFSIDQRRRDEVRRGNTLLEDLDLAIAQLGRQIHHFTYGVFWLIVPMALAMTIGFAYTHHGKPAWIWPLCLFALTAMWMSTHWPTRKRLLPQRQELQAFRERLLREGGSVDQEA</sequence>
<evidence type="ECO:0000313" key="3">
    <source>
        <dbReference type="Proteomes" id="UP000541810"/>
    </source>
</evidence>
<gene>
    <name evidence="2" type="ORF">HNQ40_002104</name>
</gene>
<evidence type="ECO:0000313" key="2">
    <source>
        <dbReference type="EMBL" id="MBB6430298.1"/>
    </source>
</evidence>
<feature type="transmembrane region" description="Helical" evidence="1">
    <location>
        <begin position="122"/>
        <end position="144"/>
    </location>
</feature>
<protein>
    <submittedName>
        <fullName evidence="2">Uncharacterized protein</fullName>
    </submittedName>
</protein>
<comment type="caution">
    <text evidence="2">The sequence shown here is derived from an EMBL/GenBank/DDBJ whole genome shotgun (WGS) entry which is preliminary data.</text>
</comment>
<organism evidence="2 3">
    <name type="scientific">Algisphaera agarilytica</name>
    <dbReference type="NCBI Taxonomy" id="1385975"/>
    <lineage>
        <taxon>Bacteria</taxon>
        <taxon>Pseudomonadati</taxon>
        <taxon>Planctomycetota</taxon>
        <taxon>Phycisphaerae</taxon>
        <taxon>Phycisphaerales</taxon>
        <taxon>Phycisphaeraceae</taxon>
        <taxon>Algisphaera</taxon>
    </lineage>
</organism>
<dbReference type="EMBL" id="JACHGY010000001">
    <property type="protein sequence ID" value="MBB6430298.1"/>
    <property type="molecule type" value="Genomic_DNA"/>
</dbReference>
<dbReference type="RefSeq" id="WP_184677820.1">
    <property type="nucleotide sequence ID" value="NZ_JACHGY010000001.1"/>
</dbReference>
<feature type="transmembrane region" description="Helical" evidence="1">
    <location>
        <begin position="150"/>
        <end position="169"/>
    </location>
</feature>
<reference evidence="2 3" key="1">
    <citation type="submission" date="2020-08" db="EMBL/GenBank/DDBJ databases">
        <title>Genomic Encyclopedia of Type Strains, Phase IV (KMG-IV): sequencing the most valuable type-strain genomes for metagenomic binning, comparative biology and taxonomic classification.</title>
        <authorList>
            <person name="Goeker M."/>
        </authorList>
    </citation>
    <scope>NUCLEOTIDE SEQUENCE [LARGE SCALE GENOMIC DNA]</scope>
    <source>
        <strain evidence="2 3">DSM 103725</strain>
    </source>
</reference>
<keyword evidence="3" id="KW-1185">Reference proteome</keyword>
<dbReference type="Proteomes" id="UP000541810">
    <property type="component" value="Unassembled WGS sequence"/>
</dbReference>
<evidence type="ECO:0000256" key="1">
    <source>
        <dbReference type="SAM" id="Phobius"/>
    </source>
</evidence>
<name>A0A7X0H6P6_9BACT</name>
<keyword evidence="1" id="KW-0472">Membrane</keyword>
<feature type="transmembrane region" description="Helical" evidence="1">
    <location>
        <begin position="73"/>
        <end position="90"/>
    </location>
</feature>
<proteinExistence type="predicted"/>
<keyword evidence="1" id="KW-1133">Transmembrane helix</keyword>
<accession>A0A7X0H6P6</accession>